<accession>A0A803P5K0</accession>
<reference evidence="1" key="1">
    <citation type="submission" date="2018-11" db="EMBL/GenBank/DDBJ databases">
        <authorList>
            <person name="Grassa J C."/>
        </authorList>
    </citation>
    <scope>NUCLEOTIDE SEQUENCE [LARGE SCALE GENOMIC DNA]</scope>
</reference>
<protein>
    <submittedName>
        <fullName evidence="1">Uncharacterized protein</fullName>
    </submittedName>
</protein>
<dbReference type="EMBL" id="UZAU01000318">
    <property type="status" value="NOT_ANNOTATED_CDS"/>
    <property type="molecule type" value="Genomic_DNA"/>
</dbReference>
<organism evidence="1 2">
    <name type="scientific">Cannabis sativa</name>
    <name type="common">Hemp</name>
    <name type="synonym">Marijuana</name>
    <dbReference type="NCBI Taxonomy" id="3483"/>
    <lineage>
        <taxon>Eukaryota</taxon>
        <taxon>Viridiplantae</taxon>
        <taxon>Streptophyta</taxon>
        <taxon>Embryophyta</taxon>
        <taxon>Tracheophyta</taxon>
        <taxon>Spermatophyta</taxon>
        <taxon>Magnoliopsida</taxon>
        <taxon>eudicotyledons</taxon>
        <taxon>Gunneridae</taxon>
        <taxon>Pentapetalae</taxon>
        <taxon>rosids</taxon>
        <taxon>fabids</taxon>
        <taxon>Rosales</taxon>
        <taxon>Cannabaceae</taxon>
        <taxon>Cannabis</taxon>
    </lineage>
</organism>
<reference evidence="1" key="2">
    <citation type="submission" date="2021-03" db="UniProtKB">
        <authorList>
            <consortium name="EnsemblPlants"/>
        </authorList>
    </citation>
    <scope>IDENTIFICATION</scope>
</reference>
<dbReference type="Gramene" id="evm.model.03.1515">
    <property type="protein sequence ID" value="cds.evm.model.03.1515"/>
    <property type="gene ID" value="evm.TU.03.1515"/>
</dbReference>
<proteinExistence type="predicted"/>
<evidence type="ECO:0000313" key="1">
    <source>
        <dbReference type="EnsemblPlants" id="cds.evm.model.03.1515"/>
    </source>
</evidence>
<name>A0A803P5K0_CANSA</name>
<dbReference type="AlphaFoldDB" id="A0A803P5K0"/>
<dbReference type="Proteomes" id="UP000596661">
    <property type="component" value="Chromosome 3"/>
</dbReference>
<evidence type="ECO:0000313" key="2">
    <source>
        <dbReference type="Proteomes" id="UP000596661"/>
    </source>
</evidence>
<sequence length="130" mass="14375">MYVFSFSLTLIAAFFLERLDRVQEKRKRVYIASLYVILIKMQGLGLLTYLESGLGSVQVQIKVRGWVQVWVRGQLNLGARALELGRGFGPSQGPNSGLGVGSSLGSVRLCSKIEVWVSVTCPCRGMGFRF</sequence>
<dbReference type="EnsemblPlants" id="evm.model.03.1515">
    <property type="protein sequence ID" value="cds.evm.model.03.1515"/>
    <property type="gene ID" value="evm.TU.03.1515"/>
</dbReference>
<keyword evidence="2" id="KW-1185">Reference proteome</keyword>